<protein>
    <recommendedName>
        <fullName evidence="5">PSI domain-containing protein</fullName>
    </recommendedName>
</protein>
<feature type="compositionally biased region" description="Low complexity" evidence="1">
    <location>
        <begin position="102"/>
        <end position="175"/>
    </location>
</feature>
<dbReference type="AlphaFoldDB" id="A0A9D3RX68"/>
<keyword evidence="2" id="KW-0732">Signal</keyword>
<comment type="caution">
    <text evidence="3">The sequence shown here is derived from an EMBL/GenBank/DDBJ whole genome shotgun (WGS) entry which is preliminary data.</text>
</comment>
<name>A0A9D3RX68_ANGAN</name>
<evidence type="ECO:0008006" key="5">
    <source>
        <dbReference type="Google" id="ProtNLM"/>
    </source>
</evidence>
<feature type="region of interest" description="Disordered" evidence="1">
    <location>
        <begin position="92"/>
        <end position="214"/>
    </location>
</feature>
<dbReference type="Proteomes" id="UP001044222">
    <property type="component" value="Unassembled WGS sequence"/>
</dbReference>
<evidence type="ECO:0000313" key="3">
    <source>
        <dbReference type="EMBL" id="KAG5846508.1"/>
    </source>
</evidence>
<reference evidence="3" key="1">
    <citation type="submission" date="2021-01" db="EMBL/GenBank/DDBJ databases">
        <title>A chromosome-scale assembly of European eel, Anguilla anguilla.</title>
        <authorList>
            <person name="Henkel C."/>
            <person name="Jong-Raadsen S.A."/>
            <person name="Dufour S."/>
            <person name="Weltzien F.-A."/>
            <person name="Palstra A.P."/>
            <person name="Pelster B."/>
            <person name="Spaink H.P."/>
            <person name="Van Den Thillart G.E."/>
            <person name="Jansen H."/>
            <person name="Zahm M."/>
            <person name="Klopp C."/>
            <person name="Cedric C."/>
            <person name="Louis A."/>
            <person name="Berthelot C."/>
            <person name="Parey E."/>
            <person name="Roest Crollius H."/>
            <person name="Montfort J."/>
            <person name="Robinson-Rechavi M."/>
            <person name="Bucao C."/>
            <person name="Bouchez O."/>
            <person name="Gislard M."/>
            <person name="Lluch J."/>
            <person name="Milhes M."/>
            <person name="Lampietro C."/>
            <person name="Lopez Roques C."/>
            <person name="Donnadieu C."/>
            <person name="Braasch I."/>
            <person name="Desvignes T."/>
            <person name="Postlethwait J."/>
            <person name="Bobe J."/>
            <person name="Guiguen Y."/>
            <person name="Dirks R."/>
        </authorList>
    </citation>
    <scope>NUCLEOTIDE SEQUENCE</scope>
    <source>
        <strain evidence="3">Tag_6206</strain>
        <tissue evidence="3">Liver</tissue>
    </source>
</reference>
<feature type="signal peptide" evidence="2">
    <location>
        <begin position="1"/>
        <end position="20"/>
    </location>
</feature>
<accession>A0A9D3RX68</accession>
<proteinExistence type="predicted"/>
<evidence type="ECO:0000313" key="4">
    <source>
        <dbReference type="Proteomes" id="UP001044222"/>
    </source>
</evidence>
<sequence length="214" mass="21577">MYWRLLLVTFSLALLRSTTAGDSGGCSVLTSCPECQKNTDCIWFQCTDSSPQNGSCVSAVNSTSVSLGCEPVANGSCSGDLEPVVPTTVKPAASTTAKNDGPAAAPTAKPAVTTAAPEPANTTAVVPSNATTAAPTAAHTNASTTAAGPTKAPTPPANTTATAAPPSNSTLTTLAPAPPPPAAEEVHLRRGQLHRRHRAAPLRMPTVDSNLNTP</sequence>
<organism evidence="3 4">
    <name type="scientific">Anguilla anguilla</name>
    <name type="common">European freshwater eel</name>
    <name type="synonym">Muraena anguilla</name>
    <dbReference type="NCBI Taxonomy" id="7936"/>
    <lineage>
        <taxon>Eukaryota</taxon>
        <taxon>Metazoa</taxon>
        <taxon>Chordata</taxon>
        <taxon>Craniata</taxon>
        <taxon>Vertebrata</taxon>
        <taxon>Euteleostomi</taxon>
        <taxon>Actinopterygii</taxon>
        <taxon>Neopterygii</taxon>
        <taxon>Teleostei</taxon>
        <taxon>Anguilliformes</taxon>
        <taxon>Anguillidae</taxon>
        <taxon>Anguilla</taxon>
    </lineage>
</organism>
<gene>
    <name evidence="3" type="ORF">ANANG_G00115710</name>
</gene>
<keyword evidence="4" id="KW-1185">Reference proteome</keyword>
<evidence type="ECO:0000256" key="2">
    <source>
        <dbReference type="SAM" id="SignalP"/>
    </source>
</evidence>
<feature type="chain" id="PRO_5039351755" description="PSI domain-containing protein" evidence="2">
    <location>
        <begin position="21"/>
        <end position="214"/>
    </location>
</feature>
<feature type="compositionally biased region" description="Basic residues" evidence="1">
    <location>
        <begin position="189"/>
        <end position="200"/>
    </location>
</feature>
<evidence type="ECO:0000256" key="1">
    <source>
        <dbReference type="SAM" id="MobiDB-lite"/>
    </source>
</evidence>
<dbReference type="EMBL" id="JAFIRN010000006">
    <property type="protein sequence ID" value="KAG5846508.1"/>
    <property type="molecule type" value="Genomic_DNA"/>
</dbReference>